<sequence>MTEHSKRRNESVLDTSLASVFMRYFKNHSEKTRSSGPNRRALELMLDSMEVGACVAGYTVAEQKRIASHLRSKGYSAGYTRRVMGVAAAAVNWVWKNGEIDRQIPIVLPPEGEGRDRIMTIEEMARLWEVDMPSHLRMFLALLIGTASRPEALLQLTREQCDLKHGVIDLNPPGRARTKKRRPRIPVPEFLRSWIESVPCGPLVT</sequence>
<dbReference type="PROSITE" id="PS51898">
    <property type="entry name" value="TYR_RECOMBINASE"/>
    <property type="match status" value="1"/>
</dbReference>
<evidence type="ECO:0000313" key="3">
    <source>
        <dbReference type="EMBL" id="NHO54143.1"/>
    </source>
</evidence>
<keyword evidence="4" id="KW-1185">Reference proteome</keyword>
<dbReference type="InterPro" id="IPR013762">
    <property type="entry name" value="Integrase-like_cat_sf"/>
</dbReference>
<dbReference type="AlphaFoldDB" id="A0A967EC30"/>
<accession>A0A967EC30</accession>
<dbReference type="GO" id="GO:0015074">
    <property type="term" value="P:DNA integration"/>
    <property type="evidence" value="ECO:0007669"/>
    <property type="project" value="InterPro"/>
</dbReference>
<evidence type="ECO:0000256" key="1">
    <source>
        <dbReference type="ARBA" id="ARBA00023172"/>
    </source>
</evidence>
<evidence type="ECO:0000259" key="2">
    <source>
        <dbReference type="PROSITE" id="PS51898"/>
    </source>
</evidence>
<dbReference type="EMBL" id="WOTH01000016">
    <property type="protein sequence ID" value="NHO54143.1"/>
    <property type="molecule type" value="Genomic_DNA"/>
</dbReference>
<protein>
    <submittedName>
        <fullName evidence="3">Tyrosine-type recombinase/integrase</fullName>
    </submittedName>
</protein>
<gene>
    <name evidence="3" type="ORF">GOB87_09280</name>
</gene>
<dbReference type="Proteomes" id="UP000597459">
    <property type="component" value="Unassembled WGS sequence"/>
</dbReference>
<dbReference type="GO" id="GO:0003677">
    <property type="term" value="F:DNA binding"/>
    <property type="evidence" value="ECO:0007669"/>
    <property type="project" value="InterPro"/>
</dbReference>
<proteinExistence type="predicted"/>
<dbReference type="InterPro" id="IPR011010">
    <property type="entry name" value="DNA_brk_join_enz"/>
</dbReference>
<evidence type="ECO:0000313" key="4">
    <source>
        <dbReference type="Proteomes" id="UP000597459"/>
    </source>
</evidence>
<dbReference type="InterPro" id="IPR002104">
    <property type="entry name" value="Integrase_catalytic"/>
</dbReference>
<organism evidence="3 4">
    <name type="scientific">Acetobacter estunensis</name>
    <dbReference type="NCBI Taxonomy" id="104097"/>
    <lineage>
        <taxon>Bacteria</taxon>
        <taxon>Pseudomonadati</taxon>
        <taxon>Pseudomonadota</taxon>
        <taxon>Alphaproteobacteria</taxon>
        <taxon>Acetobacterales</taxon>
        <taxon>Acetobacteraceae</taxon>
        <taxon>Acetobacter</taxon>
    </lineage>
</organism>
<keyword evidence="1" id="KW-0233">DNA recombination</keyword>
<feature type="domain" description="Tyr recombinase" evidence="2">
    <location>
        <begin position="114"/>
        <end position="205"/>
    </location>
</feature>
<dbReference type="Gene3D" id="1.10.443.10">
    <property type="entry name" value="Intergrase catalytic core"/>
    <property type="match status" value="1"/>
</dbReference>
<reference evidence="3" key="1">
    <citation type="submission" date="2019-11" db="EMBL/GenBank/DDBJ databases">
        <title>Description of new Acetobacter species.</title>
        <authorList>
            <person name="Cleenwerck I."/>
            <person name="Sombolestani A.S."/>
        </authorList>
    </citation>
    <scope>NUCLEOTIDE SEQUENCE</scope>
    <source>
        <strain evidence="3">LMG 1626</strain>
    </source>
</reference>
<name>A0A967EC30_9PROT</name>
<dbReference type="SUPFAM" id="SSF56349">
    <property type="entry name" value="DNA breaking-rejoining enzymes"/>
    <property type="match status" value="1"/>
</dbReference>
<dbReference type="GO" id="GO:0006310">
    <property type="term" value="P:DNA recombination"/>
    <property type="evidence" value="ECO:0007669"/>
    <property type="project" value="UniProtKB-KW"/>
</dbReference>
<comment type="caution">
    <text evidence="3">The sequence shown here is derived from an EMBL/GenBank/DDBJ whole genome shotgun (WGS) entry which is preliminary data.</text>
</comment>